<dbReference type="RefSeq" id="XP_053023280.1">
    <property type="nucleotide sequence ID" value="XM_053172081.1"/>
</dbReference>
<evidence type="ECO:0000256" key="1">
    <source>
        <dbReference type="SAM" id="MobiDB-lite"/>
    </source>
</evidence>
<evidence type="ECO:0000313" key="3">
    <source>
        <dbReference type="Proteomes" id="UP001164743"/>
    </source>
</evidence>
<dbReference type="Proteomes" id="UP001164743">
    <property type="component" value="Chromosome 8A"/>
</dbReference>
<feature type="compositionally biased region" description="Basic and acidic residues" evidence="1">
    <location>
        <begin position="46"/>
        <end position="58"/>
    </location>
</feature>
<feature type="region of interest" description="Disordered" evidence="1">
    <location>
        <begin position="1"/>
        <end position="99"/>
    </location>
</feature>
<organism evidence="2 3">
    <name type="scientific">Puccinia triticina</name>
    <dbReference type="NCBI Taxonomy" id="208348"/>
    <lineage>
        <taxon>Eukaryota</taxon>
        <taxon>Fungi</taxon>
        <taxon>Dikarya</taxon>
        <taxon>Basidiomycota</taxon>
        <taxon>Pucciniomycotina</taxon>
        <taxon>Pucciniomycetes</taxon>
        <taxon>Pucciniales</taxon>
        <taxon>Pucciniaceae</taxon>
        <taxon>Puccinia</taxon>
    </lineage>
</organism>
<evidence type="ECO:0000313" key="2">
    <source>
        <dbReference type="EMBL" id="WAQ87725.1"/>
    </source>
</evidence>
<keyword evidence="3" id="KW-1185">Reference proteome</keyword>
<name>A0ABY7CVB3_9BASI</name>
<reference evidence="2" key="1">
    <citation type="submission" date="2022-10" db="EMBL/GenBank/DDBJ databases">
        <title>Puccinia triticina Genome sequencing and assembly.</title>
        <authorList>
            <person name="Li C."/>
        </authorList>
    </citation>
    <scope>NUCLEOTIDE SEQUENCE</scope>
    <source>
        <strain evidence="2">Pt15</strain>
    </source>
</reference>
<proteinExistence type="predicted"/>
<protein>
    <recommendedName>
        <fullName evidence="4">Transposase</fullName>
    </recommendedName>
</protein>
<evidence type="ECO:0008006" key="4">
    <source>
        <dbReference type="Google" id="ProtNLM"/>
    </source>
</evidence>
<sequence length="251" mass="28246">MIDPTLEGDPADNPTDGAGPSISDVAGISNETERRNEEAEQLQNEFESHAKSMQEIHKKIVSNRSASKALNNLAKNTTKNKKAKDRSSTQRRPHQPISGEVKKLIKNEIFENNKTQVEVAKSFGVSDQQDTPSTTLKKLAEHVKSEFDIQVTPAAIQKTLKTIKVTWKTVTPIPQKWNEAAFLQQRHDYVLNRVTNVGQKLIFVDESGFNSETRPLHGYAKCGCFEDKCAREYDQSHWCNVRRGDAILRTA</sequence>
<feature type="compositionally biased region" description="Low complexity" evidence="1">
    <location>
        <begin position="68"/>
        <end position="77"/>
    </location>
</feature>
<dbReference type="EMBL" id="CP110428">
    <property type="protein sequence ID" value="WAQ87725.1"/>
    <property type="molecule type" value="Genomic_DNA"/>
</dbReference>
<gene>
    <name evidence="2" type="ORF">PtA15_8A631</name>
</gene>
<accession>A0ABY7CVB3</accession>
<feature type="compositionally biased region" description="Basic residues" evidence="1">
    <location>
        <begin position="78"/>
        <end position="94"/>
    </location>
</feature>
<dbReference type="GeneID" id="77812976"/>